<protein>
    <recommendedName>
        <fullName evidence="1">Apea-like HEPN domain-containing protein</fullName>
    </recommendedName>
</protein>
<dbReference type="InterPro" id="IPR041229">
    <property type="entry name" value="HEPN_Apea"/>
</dbReference>
<reference evidence="2 3" key="1">
    <citation type="journal article" date="2012" name="J. Bacteriol.">
        <title>Complete Genome Sequence of Flavobacterium indicum GPSTA100-9T, Isolated from Warm Spring Water.</title>
        <authorList>
            <person name="Barbier P."/>
            <person name="Houel A."/>
            <person name="Loux V."/>
            <person name="Poulain J."/>
            <person name="Bernardet J.F."/>
            <person name="Touchon M."/>
            <person name="Duchaud E."/>
        </authorList>
    </citation>
    <scope>NUCLEOTIDE SEQUENCE [LARGE SCALE GENOMIC DNA]</scope>
    <source>
        <strain evidence="3">DSM 17447 / CIP 109464 / GPTSA100-9</strain>
    </source>
</reference>
<feature type="domain" description="Apea-like HEPN" evidence="1">
    <location>
        <begin position="142"/>
        <end position="267"/>
    </location>
</feature>
<organism evidence="2 3">
    <name type="scientific">Flavobacterium indicum (strain DSM 17447 / CIP 109464 / GPTSA100-9)</name>
    <dbReference type="NCBI Taxonomy" id="1094466"/>
    <lineage>
        <taxon>Bacteria</taxon>
        <taxon>Pseudomonadati</taxon>
        <taxon>Bacteroidota</taxon>
        <taxon>Flavobacteriia</taxon>
        <taxon>Flavobacteriales</taxon>
        <taxon>Flavobacteriaceae</taxon>
        <taxon>Flavobacterium</taxon>
    </lineage>
</organism>
<evidence type="ECO:0000313" key="2">
    <source>
        <dbReference type="EMBL" id="CCG52183.1"/>
    </source>
</evidence>
<evidence type="ECO:0000259" key="1">
    <source>
        <dbReference type="Pfam" id="PF18739"/>
    </source>
</evidence>
<dbReference type="HOGENOM" id="CLU_975736_0_0_10"/>
<name>H8XNR6_FLAIG</name>
<dbReference type="AlphaFoldDB" id="H8XNR6"/>
<dbReference type="PATRIC" id="fig|1094466.5.peg.180"/>
<dbReference type="EMBL" id="HE774682">
    <property type="protein sequence ID" value="CCG52183.1"/>
    <property type="molecule type" value="Genomic_DNA"/>
</dbReference>
<dbReference type="eggNOG" id="ENOG5030Z6N">
    <property type="taxonomic scope" value="Bacteria"/>
</dbReference>
<keyword evidence="3" id="KW-1185">Reference proteome</keyword>
<dbReference type="RefSeq" id="WP_014387327.1">
    <property type="nucleotide sequence ID" value="NC_017025.1"/>
</dbReference>
<dbReference type="KEGG" id="fin:KQS_00935"/>
<dbReference type="STRING" id="1094466.KQS_00935"/>
<evidence type="ECO:0000313" key="3">
    <source>
        <dbReference type="Proteomes" id="UP000007599"/>
    </source>
</evidence>
<proteinExistence type="predicted"/>
<dbReference type="Pfam" id="PF18739">
    <property type="entry name" value="HEPN_Apea"/>
    <property type="match status" value="1"/>
</dbReference>
<dbReference type="Proteomes" id="UP000007599">
    <property type="component" value="Chromosome I"/>
</dbReference>
<gene>
    <name evidence="2" type="ordered locus">KQS_00935</name>
</gene>
<dbReference type="OrthoDB" id="1397981at2"/>
<accession>H8XNR6</accession>
<sequence length="285" mass="33991">MYCKESFSKKNITIEEYFELNISANNNLNLFDLINYYRKVKILLNFFGQHHSANDYFYLKENNIIYENQDEPLIIKLHTSSVNFINNFNFNFNFSYDDLVDSYEKIFDSWFNNQKLEDSINLVAEKSFLKLSGETYFLNTCFSLETLHRKHFKNNVYEEDIFKELSERIIKKLESDEKKLFLEKLQYANEPSFRKRLRDFKEDFSIAIKGDFNLKNLIGNIVDTRNYLVHRGEKKNVLDNIEMSKVAKVIENVVKINIFRLIGIDEEKIKTKVKAIEYNSIISND</sequence>
<reference evidence="3" key="2">
    <citation type="submission" date="2012-03" db="EMBL/GenBank/DDBJ databases">
        <title>Complete genome sequence of Flavobacterium indicum GPTSA100-9T, isolated from warm spring water.</title>
        <authorList>
            <person name="Barbier P."/>
            <person name="Houel A."/>
            <person name="Loux V."/>
            <person name="Poulain J."/>
            <person name="Bernardet J.-F."/>
            <person name="Touchon M."/>
            <person name="Duchaud E."/>
        </authorList>
    </citation>
    <scope>NUCLEOTIDE SEQUENCE [LARGE SCALE GENOMIC DNA]</scope>
    <source>
        <strain evidence="3">DSM 17447 / CIP 109464 / GPTSA100-9</strain>
    </source>
</reference>